<feature type="domain" description="Major facilitator superfamily (MFS) profile" evidence="7">
    <location>
        <begin position="14"/>
        <end position="393"/>
    </location>
</feature>
<dbReference type="RefSeq" id="WP_203944957.1">
    <property type="nucleotide sequence ID" value="NZ_BOOR01000021.1"/>
</dbReference>
<feature type="transmembrane region" description="Helical" evidence="6">
    <location>
        <begin position="366"/>
        <end position="388"/>
    </location>
</feature>
<feature type="transmembrane region" description="Helical" evidence="6">
    <location>
        <begin position="108"/>
        <end position="130"/>
    </location>
</feature>
<dbReference type="AlphaFoldDB" id="A0A8J3XWH0"/>
<gene>
    <name evidence="8" type="ORF">Pth03_31300</name>
</gene>
<keyword evidence="2 6" id="KW-0812">Transmembrane</keyword>
<keyword evidence="3 6" id="KW-1133">Transmembrane helix</keyword>
<dbReference type="Gene3D" id="1.20.1250.20">
    <property type="entry name" value="MFS general substrate transporter like domains"/>
    <property type="match status" value="1"/>
</dbReference>
<evidence type="ECO:0000313" key="9">
    <source>
        <dbReference type="Proteomes" id="UP000605992"/>
    </source>
</evidence>
<dbReference type="InterPro" id="IPR020846">
    <property type="entry name" value="MFS_dom"/>
</dbReference>
<comment type="subcellular location">
    <subcellularLocation>
        <location evidence="1">Cell membrane</location>
        <topology evidence="1">Multi-pass membrane protein</topology>
    </subcellularLocation>
</comment>
<proteinExistence type="predicted"/>
<evidence type="ECO:0000256" key="5">
    <source>
        <dbReference type="SAM" id="MobiDB-lite"/>
    </source>
</evidence>
<dbReference type="InterPro" id="IPR011701">
    <property type="entry name" value="MFS"/>
</dbReference>
<comment type="caution">
    <text evidence="8">The sequence shown here is derived from an EMBL/GenBank/DDBJ whole genome shotgun (WGS) entry which is preliminary data.</text>
</comment>
<feature type="transmembrane region" description="Helical" evidence="6">
    <location>
        <begin position="339"/>
        <end position="360"/>
    </location>
</feature>
<evidence type="ECO:0000256" key="1">
    <source>
        <dbReference type="ARBA" id="ARBA00004651"/>
    </source>
</evidence>
<dbReference type="CDD" id="cd17339">
    <property type="entry name" value="MFS_NIMT_CynX_like"/>
    <property type="match status" value="1"/>
</dbReference>
<reference evidence="8" key="1">
    <citation type="submission" date="2021-01" db="EMBL/GenBank/DDBJ databases">
        <title>Whole genome shotgun sequence of Planotetraspora thailandica NBRC 104271.</title>
        <authorList>
            <person name="Komaki H."/>
            <person name="Tamura T."/>
        </authorList>
    </citation>
    <scope>NUCLEOTIDE SEQUENCE</scope>
    <source>
        <strain evidence="8">NBRC 104271</strain>
    </source>
</reference>
<dbReference type="PANTHER" id="PTHR23523">
    <property type="match status" value="1"/>
</dbReference>
<feature type="transmembrane region" description="Helical" evidence="6">
    <location>
        <begin position="175"/>
        <end position="195"/>
    </location>
</feature>
<dbReference type="InterPro" id="IPR036259">
    <property type="entry name" value="MFS_trans_sf"/>
</dbReference>
<dbReference type="InterPro" id="IPR052524">
    <property type="entry name" value="MFS_Cyanate_Porter"/>
</dbReference>
<dbReference type="GO" id="GO:0005886">
    <property type="term" value="C:plasma membrane"/>
    <property type="evidence" value="ECO:0007669"/>
    <property type="project" value="UniProtKB-SubCell"/>
</dbReference>
<feature type="transmembrane region" description="Helical" evidence="6">
    <location>
        <begin position="84"/>
        <end position="102"/>
    </location>
</feature>
<evidence type="ECO:0000256" key="4">
    <source>
        <dbReference type="ARBA" id="ARBA00023136"/>
    </source>
</evidence>
<evidence type="ECO:0000259" key="7">
    <source>
        <dbReference type="PROSITE" id="PS50850"/>
    </source>
</evidence>
<dbReference type="Proteomes" id="UP000605992">
    <property type="component" value="Unassembled WGS sequence"/>
</dbReference>
<dbReference type="SUPFAM" id="SSF103473">
    <property type="entry name" value="MFS general substrate transporter"/>
    <property type="match status" value="1"/>
</dbReference>
<accession>A0A8J3XWH0</accession>
<dbReference type="EMBL" id="BOOR01000021">
    <property type="protein sequence ID" value="GII54741.1"/>
    <property type="molecule type" value="Genomic_DNA"/>
</dbReference>
<feature type="transmembrane region" description="Helical" evidence="6">
    <location>
        <begin position="142"/>
        <end position="163"/>
    </location>
</feature>
<dbReference type="GO" id="GO:0022857">
    <property type="term" value="F:transmembrane transporter activity"/>
    <property type="evidence" value="ECO:0007669"/>
    <property type="project" value="InterPro"/>
</dbReference>
<feature type="compositionally biased region" description="Basic and acidic residues" evidence="5">
    <location>
        <begin position="445"/>
        <end position="455"/>
    </location>
</feature>
<dbReference type="PROSITE" id="PS50850">
    <property type="entry name" value="MFS"/>
    <property type="match status" value="1"/>
</dbReference>
<feature type="transmembrane region" description="Helical" evidence="6">
    <location>
        <begin position="216"/>
        <end position="238"/>
    </location>
</feature>
<evidence type="ECO:0000256" key="6">
    <source>
        <dbReference type="SAM" id="Phobius"/>
    </source>
</evidence>
<feature type="transmembrane region" description="Helical" evidence="6">
    <location>
        <begin position="48"/>
        <end position="72"/>
    </location>
</feature>
<feature type="transmembrane region" description="Helical" evidence="6">
    <location>
        <begin position="306"/>
        <end position="327"/>
    </location>
</feature>
<dbReference type="Pfam" id="PF07690">
    <property type="entry name" value="MFS_1"/>
    <property type="match status" value="1"/>
</dbReference>
<keyword evidence="4 6" id="KW-0472">Membrane</keyword>
<evidence type="ECO:0000256" key="2">
    <source>
        <dbReference type="ARBA" id="ARBA00022692"/>
    </source>
</evidence>
<protein>
    <submittedName>
        <fullName evidence="8">MFS transporter</fullName>
    </submittedName>
</protein>
<keyword evidence="9" id="KW-1185">Reference proteome</keyword>
<feature type="transmembrane region" description="Helical" evidence="6">
    <location>
        <begin position="282"/>
        <end position="300"/>
    </location>
</feature>
<sequence>MAAVVSHRKGNRSIAWLIAAGIALAALNLRTAVTSVGPVLDQISSGLGMSGVTTGLLTTLPVLSFAAFGALTPSFARMIGERRLLLAALALLTSGITLRAFVDDSLVFLAGSVVALSGGAIGNVVIPTLIKQHFPRRAGAMTTVYSTALAAGTMVAAAATVPIQRVADGNWHIALGVWAALAAVAAIPWLALSRSEPERPRTSTRTGSGDLVRTKLAWAIAGYFGSQSLIAYVMFGWLPEILRDHGYTSAQAGTVLAVFTGLGVPISLVVPSLATRFRDQRPLVVGFAVLYVAGFVGLMAGQALWVSSLLVAVAMGTFPLALSMLALRTRTAQATAGLSAFGQSTGYLIAGVGPLAFGVLHQVSGGWTVSFGLLFLAVVAQVVTGWYAGADRTLEDEFHALRKGRHAASGEPAADTSAASVAGEPVLAAGSVPTVDADPRGSGTAREERDIAVPV</sequence>
<feature type="region of interest" description="Disordered" evidence="5">
    <location>
        <begin position="429"/>
        <end position="455"/>
    </location>
</feature>
<organism evidence="8 9">
    <name type="scientific">Planotetraspora thailandica</name>
    <dbReference type="NCBI Taxonomy" id="487172"/>
    <lineage>
        <taxon>Bacteria</taxon>
        <taxon>Bacillati</taxon>
        <taxon>Actinomycetota</taxon>
        <taxon>Actinomycetes</taxon>
        <taxon>Streptosporangiales</taxon>
        <taxon>Streptosporangiaceae</taxon>
        <taxon>Planotetraspora</taxon>
    </lineage>
</organism>
<evidence type="ECO:0000313" key="8">
    <source>
        <dbReference type="EMBL" id="GII54741.1"/>
    </source>
</evidence>
<evidence type="ECO:0000256" key="3">
    <source>
        <dbReference type="ARBA" id="ARBA00022989"/>
    </source>
</evidence>
<feature type="transmembrane region" description="Helical" evidence="6">
    <location>
        <begin position="250"/>
        <end position="270"/>
    </location>
</feature>
<dbReference type="PANTHER" id="PTHR23523:SF2">
    <property type="entry name" value="2-NITROIMIDAZOLE TRANSPORTER"/>
    <property type="match status" value="1"/>
</dbReference>
<name>A0A8J3XWH0_9ACTN</name>